<dbReference type="InterPro" id="IPR036188">
    <property type="entry name" value="FAD/NAD-bd_sf"/>
</dbReference>
<protein>
    <submittedName>
        <fullName evidence="3">Hydrogen cyanide synthase subunit HcnC</fullName>
        <ecNumber evidence="3">1.4.99.5</ecNumber>
    </submittedName>
</protein>
<evidence type="ECO:0000313" key="3">
    <source>
        <dbReference type="EMBL" id="OJI93619.1"/>
    </source>
</evidence>
<proteinExistence type="predicted"/>
<dbReference type="SUPFAM" id="SSF51905">
    <property type="entry name" value="FAD/NAD(P)-binding domain"/>
    <property type="match status" value="1"/>
</dbReference>
<dbReference type="AlphaFoldDB" id="A0A1L9NWI5"/>
<evidence type="ECO:0000256" key="1">
    <source>
        <dbReference type="ARBA" id="ARBA00023002"/>
    </source>
</evidence>
<comment type="caution">
    <text evidence="3">The sequence shown here is derived from an EMBL/GenBank/DDBJ whole genome shotgun (WGS) entry which is preliminary data.</text>
</comment>
<dbReference type="GO" id="GO:0050622">
    <property type="term" value="F:glycine dehydrogenase (cyanide-forming) activity"/>
    <property type="evidence" value="ECO:0007669"/>
    <property type="project" value="UniProtKB-EC"/>
</dbReference>
<dbReference type="EC" id="1.4.99.5" evidence="3"/>
<reference evidence="3 4" key="1">
    <citation type="submission" date="2016-10" db="EMBL/GenBank/DDBJ databases">
        <title>Genome sequence of Planktotalea frisia SH6-1.</title>
        <authorList>
            <person name="Poehlein A."/>
            <person name="Bakenhus I."/>
            <person name="Voget S."/>
            <person name="Brinkhoff T."/>
            <person name="Simon M."/>
        </authorList>
    </citation>
    <scope>NUCLEOTIDE SEQUENCE [LARGE SCALE GENOMIC DNA]</scope>
    <source>
        <strain evidence="3 4">SH6-1</strain>
    </source>
</reference>
<evidence type="ECO:0000313" key="4">
    <source>
        <dbReference type="Proteomes" id="UP000184514"/>
    </source>
</evidence>
<dbReference type="STRING" id="696762.PFRI_21730"/>
<dbReference type="OrthoDB" id="8993739at2"/>
<keyword evidence="1 3" id="KW-0560">Oxidoreductase</keyword>
<dbReference type="Pfam" id="PF01266">
    <property type="entry name" value="DAO"/>
    <property type="match status" value="1"/>
</dbReference>
<dbReference type="InterPro" id="IPR006076">
    <property type="entry name" value="FAD-dep_OxRdtase"/>
</dbReference>
<name>A0A1L9NWI5_9RHOB</name>
<dbReference type="Gene3D" id="3.30.9.10">
    <property type="entry name" value="D-Amino Acid Oxidase, subunit A, domain 2"/>
    <property type="match status" value="1"/>
</dbReference>
<dbReference type="PANTHER" id="PTHR13847:SF289">
    <property type="entry name" value="GLYCINE OXIDASE"/>
    <property type="match status" value="1"/>
</dbReference>
<dbReference type="RefSeq" id="WP_084649671.1">
    <property type="nucleotide sequence ID" value="NZ_MLCB01000138.1"/>
</dbReference>
<organism evidence="3 4">
    <name type="scientific">Planktotalea frisia</name>
    <dbReference type="NCBI Taxonomy" id="696762"/>
    <lineage>
        <taxon>Bacteria</taxon>
        <taxon>Pseudomonadati</taxon>
        <taxon>Pseudomonadota</taxon>
        <taxon>Alphaproteobacteria</taxon>
        <taxon>Rhodobacterales</taxon>
        <taxon>Paracoccaceae</taxon>
        <taxon>Planktotalea</taxon>
    </lineage>
</organism>
<dbReference type="GO" id="GO:0005737">
    <property type="term" value="C:cytoplasm"/>
    <property type="evidence" value="ECO:0007669"/>
    <property type="project" value="TreeGrafter"/>
</dbReference>
<dbReference type="PANTHER" id="PTHR13847">
    <property type="entry name" value="SARCOSINE DEHYDROGENASE-RELATED"/>
    <property type="match status" value="1"/>
</dbReference>
<dbReference type="Gene3D" id="3.50.50.60">
    <property type="entry name" value="FAD/NAD(P)-binding domain"/>
    <property type="match status" value="1"/>
</dbReference>
<feature type="domain" description="FAD dependent oxidoreductase" evidence="2">
    <location>
        <begin position="5"/>
        <end position="334"/>
    </location>
</feature>
<sequence length="358" mass="37975">MSKLKVIVIGAGIIGAASAFELVSRGADVLVLDGGAACATEGSFGWINASFFENPEYHALRVEGIAAYHRLQKRLDVPVRWTGGLCWEFADDAFDAQFEALLAEGYPSETLDRAAIAAWEPALGVVPERAIRFAAEGVAEPAAIAERFLEAVIALGAKVARGFHVQGFMQNAGQICGVRTEQGVFEADRVLVAAGTGTEALLKDVGIALPMLHRPALVLTTKPVAWRLNHVLATDFGEVRQLPNGALMTPAAIGHQGDSAADLDAHPDVAAERSMTRLRALFPEADLQLGAMHLAHRPIPKDGFPAVGEVAPGLYAATLHSGITLAALMGELIGQEILHGVSNDTARWLAPYRPARFA</sequence>
<accession>A0A1L9NWI5</accession>
<dbReference type="EMBL" id="MLCB01000138">
    <property type="protein sequence ID" value="OJI93619.1"/>
    <property type="molecule type" value="Genomic_DNA"/>
</dbReference>
<keyword evidence="4" id="KW-1185">Reference proteome</keyword>
<evidence type="ECO:0000259" key="2">
    <source>
        <dbReference type="Pfam" id="PF01266"/>
    </source>
</evidence>
<gene>
    <name evidence="3" type="primary">hcnC_1</name>
    <name evidence="3" type="ORF">PFRI_21730</name>
</gene>
<dbReference type="Proteomes" id="UP000184514">
    <property type="component" value="Unassembled WGS sequence"/>
</dbReference>